<sequence>MRHFLFPRQPLPRSTLLFCHATIQLGLLAAGGLWLAPRTPWLADTDWATAWPELALGGGVMLLAMVATRLLAELWLLPHYLAAQRPGFAPGAVVTRSVERRPAVHDQERAWTAGGREVDGEDAVLSPARVARQAPRRRQDEPSLDLAGGHAEPAPANEPRL</sequence>
<dbReference type="RefSeq" id="WP_183387780.1">
    <property type="nucleotide sequence ID" value="NZ_JACHXM010000009.1"/>
</dbReference>
<evidence type="ECO:0000256" key="1">
    <source>
        <dbReference type="SAM" id="MobiDB-lite"/>
    </source>
</evidence>
<keyword evidence="2" id="KW-1133">Transmembrane helix</keyword>
<dbReference type="AlphaFoldDB" id="A0A7W5BYE2"/>
<feature type="region of interest" description="Disordered" evidence="1">
    <location>
        <begin position="115"/>
        <end position="161"/>
    </location>
</feature>
<accession>A0A7W5BYE2</accession>
<gene>
    <name evidence="3" type="ORF">FHR96_002283</name>
</gene>
<proteinExistence type="predicted"/>
<evidence type="ECO:0000313" key="4">
    <source>
        <dbReference type="Proteomes" id="UP000525987"/>
    </source>
</evidence>
<keyword evidence="4" id="KW-1185">Reference proteome</keyword>
<protein>
    <submittedName>
        <fullName evidence="3">Uncharacterized protein</fullName>
    </submittedName>
</protein>
<organism evidence="3 4">
    <name type="scientific">Halomonas organivorans</name>
    <dbReference type="NCBI Taxonomy" id="257772"/>
    <lineage>
        <taxon>Bacteria</taxon>
        <taxon>Pseudomonadati</taxon>
        <taxon>Pseudomonadota</taxon>
        <taxon>Gammaproteobacteria</taxon>
        <taxon>Oceanospirillales</taxon>
        <taxon>Halomonadaceae</taxon>
        <taxon>Halomonas</taxon>
    </lineage>
</organism>
<evidence type="ECO:0000256" key="2">
    <source>
        <dbReference type="SAM" id="Phobius"/>
    </source>
</evidence>
<keyword evidence="2" id="KW-0472">Membrane</keyword>
<dbReference type="EMBL" id="JACHXM010000009">
    <property type="protein sequence ID" value="MBB3141404.1"/>
    <property type="molecule type" value="Genomic_DNA"/>
</dbReference>
<feature type="transmembrane region" description="Helical" evidence="2">
    <location>
        <begin position="16"/>
        <end position="36"/>
    </location>
</feature>
<reference evidence="3 4" key="1">
    <citation type="submission" date="2020-08" db="EMBL/GenBank/DDBJ databases">
        <title>Genomic Encyclopedia of Type Strains, Phase III (KMG-III): the genomes of soil and plant-associated and newly described type strains.</title>
        <authorList>
            <person name="Whitman W."/>
        </authorList>
    </citation>
    <scope>NUCLEOTIDE SEQUENCE [LARGE SCALE GENOMIC DNA]</scope>
    <source>
        <strain evidence="3 4">CECT 5995</strain>
    </source>
</reference>
<feature type="transmembrane region" description="Helical" evidence="2">
    <location>
        <begin position="56"/>
        <end position="77"/>
    </location>
</feature>
<evidence type="ECO:0000313" key="3">
    <source>
        <dbReference type="EMBL" id="MBB3141404.1"/>
    </source>
</evidence>
<keyword evidence="2" id="KW-0812">Transmembrane</keyword>
<name>A0A7W5BYE2_9GAMM</name>
<comment type="caution">
    <text evidence="3">The sequence shown here is derived from an EMBL/GenBank/DDBJ whole genome shotgun (WGS) entry which is preliminary data.</text>
</comment>
<dbReference type="Proteomes" id="UP000525987">
    <property type="component" value="Unassembled WGS sequence"/>
</dbReference>